<dbReference type="EMBL" id="QGGP01000004">
    <property type="protein sequence ID" value="PWK18747.1"/>
    <property type="molecule type" value="Genomic_DNA"/>
</dbReference>
<comment type="caution">
    <text evidence="1">The sequence shown here is derived from an EMBL/GenBank/DDBJ whole genome shotgun (WGS) entry which is preliminary data.</text>
</comment>
<sequence length="52" mass="6179">MKEYKVISWKMGLSKNNERLEETLNQHAVSGWRVIHIAENSARIVLERDKNR</sequence>
<keyword evidence="2" id="KW-1185">Reference proteome</keyword>
<evidence type="ECO:0000313" key="1">
    <source>
        <dbReference type="EMBL" id="PWK18747.1"/>
    </source>
</evidence>
<protein>
    <submittedName>
        <fullName evidence="1">Uncharacterized protein DUF4177</fullName>
    </submittedName>
</protein>
<dbReference type="InterPro" id="IPR025234">
    <property type="entry name" value="YjzH-like"/>
</dbReference>
<name>A0A316DKI1_9FLAO</name>
<accession>A0A316DKI1</accession>
<dbReference type="Pfam" id="PF13783">
    <property type="entry name" value="DUF4177"/>
    <property type="match status" value="1"/>
</dbReference>
<gene>
    <name evidence="1" type="ORF">LX78_02054</name>
</gene>
<proteinExistence type="predicted"/>
<dbReference type="AlphaFoldDB" id="A0A316DKI1"/>
<organism evidence="1 2">
    <name type="scientific">Xanthomarina spongicola</name>
    <dbReference type="NCBI Taxonomy" id="570520"/>
    <lineage>
        <taxon>Bacteria</taxon>
        <taxon>Pseudomonadati</taxon>
        <taxon>Bacteroidota</taxon>
        <taxon>Flavobacteriia</taxon>
        <taxon>Flavobacteriales</taxon>
        <taxon>Flavobacteriaceae</taxon>
        <taxon>Xanthomarina</taxon>
    </lineage>
</organism>
<dbReference type="OrthoDB" id="1202795at2"/>
<dbReference type="RefSeq" id="WP_109682551.1">
    <property type="nucleotide sequence ID" value="NZ_QGGP01000004.1"/>
</dbReference>
<reference evidence="1 2" key="1">
    <citation type="submission" date="2018-05" db="EMBL/GenBank/DDBJ databases">
        <title>Genomic Encyclopedia of Archaeal and Bacterial Type Strains, Phase II (KMG-II): from individual species to whole genera.</title>
        <authorList>
            <person name="Goeker M."/>
        </authorList>
    </citation>
    <scope>NUCLEOTIDE SEQUENCE [LARGE SCALE GENOMIC DNA]</scope>
    <source>
        <strain evidence="1 2">DSM 22637</strain>
    </source>
</reference>
<dbReference type="Proteomes" id="UP000245430">
    <property type="component" value="Unassembled WGS sequence"/>
</dbReference>
<evidence type="ECO:0000313" key="2">
    <source>
        <dbReference type="Proteomes" id="UP000245430"/>
    </source>
</evidence>